<evidence type="ECO:0000256" key="9">
    <source>
        <dbReference type="ARBA" id="ARBA00022824"/>
    </source>
</evidence>
<keyword evidence="14" id="KW-0472">Membrane</keyword>
<evidence type="ECO:0000256" key="3">
    <source>
        <dbReference type="ARBA" id="ARBA00005867"/>
    </source>
</evidence>
<feature type="compositionally biased region" description="Low complexity" evidence="15">
    <location>
        <begin position="45"/>
        <end position="58"/>
    </location>
</feature>
<dbReference type="Pfam" id="PF17047">
    <property type="entry name" value="SMP_LBD"/>
    <property type="match status" value="1"/>
</dbReference>
<dbReference type="Proteomes" id="UP000694382">
    <property type="component" value="Unassembled WGS sequence"/>
</dbReference>
<dbReference type="InterPro" id="IPR037749">
    <property type="entry name" value="Ext_Synaptotagmin_C2B"/>
</dbReference>
<dbReference type="SUPFAM" id="SSF49562">
    <property type="entry name" value="C2 domain (Calcium/lipid-binding domain, CaLB)"/>
    <property type="match status" value="5"/>
</dbReference>
<keyword evidence="12" id="KW-0445">Lipid transport</keyword>
<dbReference type="CDD" id="cd04050">
    <property type="entry name" value="C2B_Synaptotagmin-like"/>
    <property type="match status" value="1"/>
</dbReference>
<keyword evidence="11" id="KW-1133">Transmembrane helix</keyword>
<name>A0A8C3NKE4_GEOPR</name>
<dbReference type="InterPro" id="IPR035892">
    <property type="entry name" value="C2_domain_sf"/>
</dbReference>
<feature type="region of interest" description="Disordered" evidence="15">
    <location>
        <begin position="850"/>
        <end position="884"/>
    </location>
</feature>
<dbReference type="InterPro" id="IPR051634">
    <property type="entry name" value="Extended_Synaptotagmin"/>
</dbReference>
<dbReference type="GO" id="GO:0031210">
    <property type="term" value="F:phosphatidylcholine binding"/>
    <property type="evidence" value="ECO:0007669"/>
    <property type="project" value="TreeGrafter"/>
</dbReference>
<dbReference type="SMART" id="SM00239">
    <property type="entry name" value="C2"/>
    <property type="match status" value="4"/>
</dbReference>
<dbReference type="GO" id="GO:0005886">
    <property type="term" value="C:plasma membrane"/>
    <property type="evidence" value="ECO:0007669"/>
    <property type="project" value="UniProtKB-SubCell"/>
</dbReference>
<evidence type="ECO:0000256" key="12">
    <source>
        <dbReference type="ARBA" id="ARBA00023055"/>
    </source>
</evidence>
<evidence type="ECO:0000313" key="16">
    <source>
        <dbReference type="Ensembl" id="ENSCPVP00000022512.2"/>
    </source>
</evidence>
<dbReference type="PANTHER" id="PTHR45761">
    <property type="entry name" value="EXTENDED SYNAPTOTAGMIN-LIKE PROTEIN 2, ISOFORM C"/>
    <property type="match status" value="1"/>
</dbReference>
<dbReference type="InterPro" id="IPR031468">
    <property type="entry name" value="SMP_LBD"/>
</dbReference>
<protein>
    <submittedName>
        <fullName evidence="16">Uncharacterized protein</fullName>
    </submittedName>
</protein>
<dbReference type="Pfam" id="PF00168">
    <property type="entry name" value="C2"/>
    <property type="match status" value="5"/>
</dbReference>
<evidence type="ECO:0000256" key="13">
    <source>
        <dbReference type="ARBA" id="ARBA00023121"/>
    </source>
</evidence>
<evidence type="ECO:0000256" key="14">
    <source>
        <dbReference type="ARBA" id="ARBA00023136"/>
    </source>
</evidence>
<dbReference type="GO" id="GO:0005509">
    <property type="term" value="F:calcium ion binding"/>
    <property type="evidence" value="ECO:0007669"/>
    <property type="project" value="TreeGrafter"/>
</dbReference>
<feature type="compositionally biased region" description="Basic residues" evidence="15">
    <location>
        <begin position="858"/>
        <end position="870"/>
    </location>
</feature>
<evidence type="ECO:0000256" key="8">
    <source>
        <dbReference type="ARBA" id="ARBA00022737"/>
    </source>
</evidence>
<evidence type="ECO:0000256" key="10">
    <source>
        <dbReference type="ARBA" id="ARBA00022837"/>
    </source>
</evidence>
<keyword evidence="6" id="KW-0812">Transmembrane</keyword>
<keyword evidence="8" id="KW-0677">Repeat</keyword>
<accession>A0A8U8CEN0</accession>
<comment type="similarity">
    <text evidence="3">Belongs to the extended synaptotagmin family.</text>
</comment>
<sequence length="944" mass="102596">RSRSRSLLSAPPRGLPGPPEPPGHLPVPPVLLPTRSLGFPGGAGPHRAPLGARGRAGSPGPPHPPVAAPGRGPRAPRARDSPGTARVLAQAWPFLGQYLEKLLQDSVAPAIRASSAHLQSFAFTRVDLGQKPLRVLGVQAHPGTHQKQILLDLNISYVGDVQIDVEVKKFFCKAGVKGMQLHGVLRVILEPLLGEAPIVGALSVFFIRRPTLDINWTGMTNLLDIPGLSSMSDSMIMDSIASYLVLPNRLLLPLLPDLPEAARLRWPLPRGVVRVSLVAPRGRSDPYALLRVGTQTATSRVIGDSLDPVWDEMSEVRGTDGQGDGQRDRGMDRGTQAVTSRWFPLQEGGQGRLHLRLEWLSLLSDASKLDQVLEKNQKIVAKPDPPSSAILVVYLDRAEGLPVRKAGKEPNPVVQVSVQDVTRESKVVCNTSAPVWEDAFRFFLHDPRNQDVDFQVKDDPRQSPLGSLSLPLSRLLQSPSLSLAEPFPLQPPGGPGAHGAVSVGPSGAPLTCRCPRPQRVLRVQLLEAAALVAKDQRLGGLVRGRSDPYAEVRAAGSRFRSRVVRDELNPRWNESYEVIVDDVPGQDVEFDLFDKDIDKDDFLGRWESGGWLPLQDVRSGRLHVRLESLEPRPSAELLDRVLHTNALLQPQHGPELSAALLRVYLDRAADLPLRKGSQPPRAFASLAVGAASFRTQVGPAGPVWDEGFSFLIRRPHAETLELQVRAEAGPPLGSLSLPLAQLLPRAGLSMDGWVPLPGGGQLLLRAQLGVSAGARGDPPDPKPHPWRVGVPRNEWGSRGPKFPISRRPQPPQGPRVLLSLRLHREQRRLVAIVHSCRDLRAASKEPPDPYVSLALLPKRGRGGSKRKTGVQRRTLNPRPRPVPRFEWELPPEEAPRRRLEATVKSSGNFVTGGKEALGKVRGVPGGSWGGSLMWGGVSDVGRGL</sequence>
<organism evidence="16 17">
    <name type="scientific">Geospiza parvula</name>
    <name type="common">Small tree-finch</name>
    <name type="synonym">Camarhynchus parvulus</name>
    <dbReference type="NCBI Taxonomy" id="87175"/>
    <lineage>
        <taxon>Eukaryota</taxon>
        <taxon>Metazoa</taxon>
        <taxon>Chordata</taxon>
        <taxon>Craniata</taxon>
        <taxon>Vertebrata</taxon>
        <taxon>Euteleostomi</taxon>
        <taxon>Archelosauria</taxon>
        <taxon>Archosauria</taxon>
        <taxon>Dinosauria</taxon>
        <taxon>Saurischia</taxon>
        <taxon>Theropoda</taxon>
        <taxon>Coelurosauria</taxon>
        <taxon>Aves</taxon>
        <taxon>Neognathae</taxon>
        <taxon>Neoaves</taxon>
        <taxon>Telluraves</taxon>
        <taxon>Australaves</taxon>
        <taxon>Passeriformes</taxon>
        <taxon>Thraupidae</taxon>
        <taxon>Camarhynchus</taxon>
    </lineage>
</organism>
<keyword evidence="13" id="KW-0446">Lipid-binding</keyword>
<evidence type="ECO:0000256" key="2">
    <source>
        <dbReference type="ARBA" id="ARBA00004477"/>
    </source>
</evidence>
<reference evidence="16" key="2">
    <citation type="submission" date="2025-09" db="UniProtKB">
        <authorList>
            <consortium name="Ensembl"/>
        </authorList>
    </citation>
    <scope>IDENTIFICATION</scope>
</reference>
<keyword evidence="17" id="KW-1185">Reference proteome</keyword>
<evidence type="ECO:0000256" key="7">
    <source>
        <dbReference type="ARBA" id="ARBA00022723"/>
    </source>
</evidence>
<keyword evidence="5" id="KW-1003">Cell membrane</keyword>
<dbReference type="Ensembl" id="ENSCPVT00000023503.2">
    <property type="protein sequence ID" value="ENSCPVP00000022512.2"/>
    <property type="gene ID" value="ENSCPVG00000016060.2"/>
</dbReference>
<dbReference type="GO" id="GO:0005789">
    <property type="term" value="C:endoplasmic reticulum membrane"/>
    <property type="evidence" value="ECO:0007669"/>
    <property type="project" value="UniProtKB-SubCell"/>
</dbReference>
<feature type="region of interest" description="Disordered" evidence="15">
    <location>
        <begin position="772"/>
        <end position="812"/>
    </location>
</feature>
<keyword evidence="7" id="KW-0479">Metal-binding</keyword>
<evidence type="ECO:0000313" key="17">
    <source>
        <dbReference type="Proteomes" id="UP000694382"/>
    </source>
</evidence>
<evidence type="ECO:0000256" key="4">
    <source>
        <dbReference type="ARBA" id="ARBA00022448"/>
    </source>
</evidence>
<dbReference type="AlphaFoldDB" id="A0A8C3NKE4"/>
<dbReference type="Gene3D" id="2.60.40.150">
    <property type="entry name" value="C2 domain"/>
    <property type="match status" value="5"/>
</dbReference>
<proteinExistence type="inferred from homology"/>
<evidence type="ECO:0000256" key="11">
    <source>
        <dbReference type="ARBA" id="ARBA00022989"/>
    </source>
</evidence>
<evidence type="ECO:0000256" key="6">
    <source>
        <dbReference type="ARBA" id="ARBA00022692"/>
    </source>
</evidence>
<feature type="compositionally biased region" description="Pro residues" evidence="15">
    <location>
        <begin position="13"/>
        <end position="31"/>
    </location>
</feature>
<dbReference type="GO" id="GO:0005544">
    <property type="term" value="F:calcium-dependent phospholipid binding"/>
    <property type="evidence" value="ECO:0007669"/>
    <property type="project" value="TreeGrafter"/>
</dbReference>
<dbReference type="PANTHER" id="PTHR45761:SF3">
    <property type="entry name" value="EXTENDED SYNAPTOTAGMIN-1"/>
    <property type="match status" value="1"/>
</dbReference>
<evidence type="ECO:0000256" key="15">
    <source>
        <dbReference type="SAM" id="MobiDB-lite"/>
    </source>
</evidence>
<evidence type="ECO:0000256" key="1">
    <source>
        <dbReference type="ARBA" id="ARBA00004202"/>
    </source>
</evidence>
<dbReference type="PROSITE" id="PS50004">
    <property type="entry name" value="C2"/>
    <property type="match status" value="4"/>
</dbReference>
<feature type="compositionally biased region" description="Low complexity" evidence="15">
    <location>
        <begin position="1"/>
        <end position="12"/>
    </location>
</feature>
<keyword evidence="9" id="KW-0256">Endoplasmic reticulum</keyword>
<dbReference type="PROSITE" id="PS51847">
    <property type="entry name" value="SMP"/>
    <property type="match status" value="1"/>
</dbReference>
<dbReference type="GO" id="GO:0006869">
    <property type="term" value="P:lipid transport"/>
    <property type="evidence" value="ECO:0007669"/>
    <property type="project" value="UniProtKB-KW"/>
</dbReference>
<evidence type="ECO:0000256" key="5">
    <source>
        <dbReference type="ARBA" id="ARBA00022475"/>
    </source>
</evidence>
<feature type="region of interest" description="Disordered" evidence="15">
    <location>
        <begin position="1"/>
        <end position="83"/>
    </location>
</feature>
<accession>A0A8C3NKE4</accession>
<dbReference type="FunFam" id="2.60.40.150:FF:000106">
    <property type="entry name" value="extended synaptotagmin-1 isoform X1"/>
    <property type="match status" value="1"/>
</dbReference>
<dbReference type="GO" id="GO:0008429">
    <property type="term" value="F:phosphatidylethanolamine binding"/>
    <property type="evidence" value="ECO:0007669"/>
    <property type="project" value="TreeGrafter"/>
</dbReference>
<keyword evidence="4" id="KW-0813">Transport</keyword>
<reference evidence="16" key="1">
    <citation type="submission" date="2025-08" db="UniProtKB">
        <authorList>
            <consortium name="Ensembl"/>
        </authorList>
    </citation>
    <scope>IDENTIFICATION</scope>
</reference>
<dbReference type="GO" id="GO:0061817">
    <property type="term" value="P:endoplasmic reticulum-plasma membrane tethering"/>
    <property type="evidence" value="ECO:0007669"/>
    <property type="project" value="InterPro"/>
</dbReference>
<dbReference type="InterPro" id="IPR000008">
    <property type="entry name" value="C2_dom"/>
</dbReference>
<dbReference type="GO" id="GO:0035091">
    <property type="term" value="F:phosphatidylinositol binding"/>
    <property type="evidence" value="ECO:0007669"/>
    <property type="project" value="TreeGrafter"/>
</dbReference>
<comment type="subcellular location">
    <subcellularLocation>
        <location evidence="1">Cell membrane</location>
        <topology evidence="1">Peripheral membrane protein</topology>
    </subcellularLocation>
    <subcellularLocation>
        <location evidence="2">Endoplasmic reticulum membrane</location>
        <topology evidence="2">Multi-pass membrane protein</topology>
    </subcellularLocation>
</comment>
<dbReference type="InterPro" id="IPR039010">
    <property type="entry name" value="Synaptotagmin_SMP"/>
</dbReference>
<keyword evidence="10" id="KW-0106">Calcium</keyword>
<dbReference type="FunFam" id="2.60.40.150:FF:000025">
    <property type="entry name" value="Extended synaptotagmin 2"/>
    <property type="match status" value="1"/>
</dbReference>